<dbReference type="Gene3D" id="2.60.40.4370">
    <property type="match status" value="1"/>
</dbReference>
<comment type="caution">
    <text evidence="3">The sequence shown here is derived from an EMBL/GenBank/DDBJ whole genome shotgun (WGS) entry which is preliminary data.</text>
</comment>
<dbReference type="AlphaFoldDB" id="A0AB34JZN7"/>
<sequence length="157" mass="16407">MTSLAQTLALLERELKADSPAGAPSLQGGGASEGAGEEEDEYVLVEFDGVAAHELRGVLSLQDLHTDSPSATLGHRLFHASYDEDIGSTLLFDRATLKRLANERTDEAWQQAGAEGGALVAVTTKRLRCTPVGYLPSSAGEGREGAAANSPPDDSSL</sequence>
<keyword evidence="4" id="KW-1185">Reference proteome</keyword>
<gene>
    <name evidence="3" type="ORF">AB1Y20_016102</name>
</gene>
<feature type="domain" description="Transcription factor TFIIIC triple barrel" evidence="2">
    <location>
        <begin position="37"/>
        <end position="132"/>
    </location>
</feature>
<dbReference type="InterPro" id="IPR019481">
    <property type="entry name" value="TFIIIC_triple_barrel"/>
</dbReference>
<proteinExistence type="predicted"/>
<feature type="region of interest" description="Disordered" evidence="1">
    <location>
        <begin position="16"/>
        <end position="38"/>
    </location>
</feature>
<protein>
    <recommendedName>
        <fullName evidence="2">Transcription factor TFIIIC triple barrel domain-containing protein</fullName>
    </recommendedName>
</protein>
<feature type="region of interest" description="Disordered" evidence="1">
    <location>
        <begin position="134"/>
        <end position="157"/>
    </location>
</feature>
<name>A0AB34JZN7_PRYPA</name>
<dbReference type="Pfam" id="PF10419">
    <property type="entry name" value="TFIIIC_sub6"/>
    <property type="match status" value="1"/>
</dbReference>
<organism evidence="3 4">
    <name type="scientific">Prymnesium parvum</name>
    <name type="common">Toxic golden alga</name>
    <dbReference type="NCBI Taxonomy" id="97485"/>
    <lineage>
        <taxon>Eukaryota</taxon>
        <taxon>Haptista</taxon>
        <taxon>Haptophyta</taxon>
        <taxon>Prymnesiophyceae</taxon>
        <taxon>Prymnesiales</taxon>
        <taxon>Prymnesiaceae</taxon>
        <taxon>Prymnesium</taxon>
    </lineage>
</organism>
<dbReference type="EMBL" id="JBGBPQ010000003">
    <property type="protein sequence ID" value="KAL1527436.1"/>
    <property type="molecule type" value="Genomic_DNA"/>
</dbReference>
<evidence type="ECO:0000256" key="1">
    <source>
        <dbReference type="SAM" id="MobiDB-lite"/>
    </source>
</evidence>
<evidence type="ECO:0000259" key="2">
    <source>
        <dbReference type="Pfam" id="PF10419"/>
    </source>
</evidence>
<evidence type="ECO:0000313" key="4">
    <source>
        <dbReference type="Proteomes" id="UP001515480"/>
    </source>
</evidence>
<evidence type="ECO:0000313" key="3">
    <source>
        <dbReference type="EMBL" id="KAL1527436.1"/>
    </source>
</evidence>
<accession>A0AB34JZN7</accession>
<reference evidence="3 4" key="1">
    <citation type="journal article" date="2024" name="Science">
        <title>Giant polyketide synthase enzymes in the biosynthesis of giant marine polyether toxins.</title>
        <authorList>
            <person name="Fallon T.R."/>
            <person name="Shende V.V."/>
            <person name="Wierzbicki I.H."/>
            <person name="Pendleton A.L."/>
            <person name="Watervoot N.F."/>
            <person name="Auber R.P."/>
            <person name="Gonzalez D.J."/>
            <person name="Wisecaver J.H."/>
            <person name="Moore B.S."/>
        </authorList>
    </citation>
    <scope>NUCLEOTIDE SEQUENCE [LARGE SCALE GENOMIC DNA]</scope>
    <source>
        <strain evidence="3 4">12B1</strain>
    </source>
</reference>
<dbReference type="Proteomes" id="UP001515480">
    <property type="component" value="Unassembled WGS sequence"/>
</dbReference>